<dbReference type="InterPro" id="IPR050620">
    <property type="entry name" value="Thioredoxin_H-type-like"/>
</dbReference>
<dbReference type="Gene3D" id="3.40.30.10">
    <property type="entry name" value="Glutaredoxin"/>
    <property type="match status" value="1"/>
</dbReference>
<dbReference type="InterPro" id="IPR036249">
    <property type="entry name" value="Thioredoxin-like_sf"/>
</dbReference>
<evidence type="ECO:0000259" key="1">
    <source>
        <dbReference type="PROSITE" id="PS51352"/>
    </source>
</evidence>
<gene>
    <name evidence="2" type="ORF">ACFQ5M_11510</name>
</gene>
<sequence>MKQLENLTDETLEELTKTGKHMFLFTASWCGDCRALAPSLPEIEAEHPDYDFISVDRDKFMDLAQKWQIFGIPSFVATKDGKEIGRYVNKERKTKKQVTDFINTLPQ</sequence>
<dbReference type="SUPFAM" id="SSF52833">
    <property type="entry name" value="Thioredoxin-like"/>
    <property type="match status" value="1"/>
</dbReference>
<comment type="caution">
    <text evidence="2">The sequence shown here is derived from an EMBL/GenBank/DDBJ whole genome shotgun (WGS) entry which is preliminary data.</text>
</comment>
<proteinExistence type="predicted"/>
<dbReference type="PANTHER" id="PTHR10438">
    <property type="entry name" value="THIOREDOXIN"/>
    <property type="match status" value="1"/>
</dbReference>
<dbReference type="EMBL" id="JBHTOP010000026">
    <property type="protein sequence ID" value="MFD1672728.1"/>
    <property type="molecule type" value="Genomic_DNA"/>
</dbReference>
<evidence type="ECO:0000313" key="2">
    <source>
        <dbReference type="EMBL" id="MFD1672728.1"/>
    </source>
</evidence>
<name>A0ABW4JAU5_9LACO</name>
<protein>
    <submittedName>
        <fullName evidence="2">Thioredoxin family protein</fullName>
    </submittedName>
</protein>
<dbReference type="CDD" id="cd02947">
    <property type="entry name" value="TRX_family"/>
    <property type="match status" value="1"/>
</dbReference>
<dbReference type="InterPro" id="IPR013766">
    <property type="entry name" value="Thioredoxin_domain"/>
</dbReference>
<dbReference type="PROSITE" id="PS51352">
    <property type="entry name" value="THIOREDOXIN_2"/>
    <property type="match status" value="1"/>
</dbReference>
<dbReference type="RefSeq" id="WP_225423616.1">
    <property type="nucleotide sequence ID" value="NZ_JBHTOP010000026.1"/>
</dbReference>
<dbReference type="Proteomes" id="UP001597267">
    <property type="component" value="Unassembled WGS sequence"/>
</dbReference>
<evidence type="ECO:0000313" key="3">
    <source>
        <dbReference type="Proteomes" id="UP001597267"/>
    </source>
</evidence>
<reference evidence="3" key="1">
    <citation type="journal article" date="2019" name="Int. J. Syst. Evol. Microbiol.">
        <title>The Global Catalogue of Microorganisms (GCM) 10K type strain sequencing project: providing services to taxonomists for standard genome sequencing and annotation.</title>
        <authorList>
            <consortium name="The Broad Institute Genomics Platform"/>
            <consortium name="The Broad Institute Genome Sequencing Center for Infectious Disease"/>
            <person name="Wu L."/>
            <person name="Ma J."/>
        </authorList>
    </citation>
    <scope>NUCLEOTIDE SEQUENCE [LARGE SCALE GENOMIC DNA]</scope>
    <source>
        <strain evidence="3">CCM 8896</strain>
    </source>
</reference>
<feature type="domain" description="Thioredoxin" evidence="1">
    <location>
        <begin position="1"/>
        <end position="107"/>
    </location>
</feature>
<accession>A0ABW4JAU5</accession>
<dbReference type="Pfam" id="PF00085">
    <property type="entry name" value="Thioredoxin"/>
    <property type="match status" value="1"/>
</dbReference>
<dbReference type="PANTHER" id="PTHR10438:SF468">
    <property type="entry name" value="THIOREDOXIN-1-RELATED"/>
    <property type="match status" value="1"/>
</dbReference>
<keyword evidence="3" id="KW-1185">Reference proteome</keyword>
<organism evidence="2 3">
    <name type="scientific">Agrilactobacillus yilanensis</name>
    <dbReference type="NCBI Taxonomy" id="2485997"/>
    <lineage>
        <taxon>Bacteria</taxon>
        <taxon>Bacillati</taxon>
        <taxon>Bacillota</taxon>
        <taxon>Bacilli</taxon>
        <taxon>Lactobacillales</taxon>
        <taxon>Lactobacillaceae</taxon>
        <taxon>Agrilactobacillus</taxon>
    </lineage>
</organism>